<accession>A0AAD5IA34</accession>
<evidence type="ECO:0000256" key="5">
    <source>
        <dbReference type="ARBA" id="ARBA00022842"/>
    </source>
</evidence>
<dbReference type="GO" id="GO:0004659">
    <property type="term" value="F:prenyltransferase activity"/>
    <property type="evidence" value="ECO:0007669"/>
    <property type="project" value="InterPro"/>
</dbReference>
<proteinExistence type="inferred from homology"/>
<dbReference type="SUPFAM" id="SSF48576">
    <property type="entry name" value="Terpenoid synthases"/>
    <property type="match status" value="1"/>
</dbReference>
<comment type="caution">
    <text evidence="7">The sequence shown here is derived from an EMBL/GenBank/DDBJ whole genome shotgun (WGS) entry which is preliminary data.</text>
</comment>
<evidence type="ECO:0008006" key="9">
    <source>
        <dbReference type="Google" id="ProtNLM"/>
    </source>
</evidence>
<dbReference type="GO" id="GO:0046872">
    <property type="term" value="F:metal ion binding"/>
    <property type="evidence" value="ECO:0007669"/>
    <property type="project" value="UniProtKB-KW"/>
</dbReference>
<keyword evidence="3" id="KW-0808">Transferase</keyword>
<dbReference type="PANTHER" id="PTHR43281">
    <property type="entry name" value="FARNESYL DIPHOSPHATE SYNTHASE"/>
    <property type="match status" value="1"/>
</dbReference>
<gene>
    <name evidence="7" type="ORF">LWI28_019796</name>
</gene>
<evidence type="ECO:0000313" key="7">
    <source>
        <dbReference type="EMBL" id="KAI9157284.1"/>
    </source>
</evidence>
<keyword evidence="8" id="KW-1185">Reference proteome</keyword>
<comment type="cofactor">
    <cofactor evidence="1">
        <name>Mg(2+)</name>
        <dbReference type="ChEBI" id="CHEBI:18420"/>
    </cofactor>
</comment>
<dbReference type="EMBL" id="JAJSOW010000107">
    <property type="protein sequence ID" value="KAI9157284.1"/>
    <property type="molecule type" value="Genomic_DNA"/>
</dbReference>
<dbReference type="Proteomes" id="UP001064489">
    <property type="component" value="Chromosome 12"/>
</dbReference>
<reference evidence="7" key="2">
    <citation type="submission" date="2023-02" db="EMBL/GenBank/DDBJ databases">
        <authorList>
            <person name="Swenson N.G."/>
            <person name="Wegrzyn J.L."/>
            <person name="Mcevoy S.L."/>
        </authorList>
    </citation>
    <scope>NUCLEOTIDE SEQUENCE</scope>
    <source>
        <strain evidence="7">91603</strain>
        <tissue evidence="7">Leaf</tissue>
    </source>
</reference>
<organism evidence="7 8">
    <name type="scientific">Acer negundo</name>
    <name type="common">Box elder</name>
    <dbReference type="NCBI Taxonomy" id="4023"/>
    <lineage>
        <taxon>Eukaryota</taxon>
        <taxon>Viridiplantae</taxon>
        <taxon>Streptophyta</taxon>
        <taxon>Embryophyta</taxon>
        <taxon>Tracheophyta</taxon>
        <taxon>Spermatophyta</taxon>
        <taxon>Magnoliopsida</taxon>
        <taxon>eudicotyledons</taxon>
        <taxon>Gunneridae</taxon>
        <taxon>Pentapetalae</taxon>
        <taxon>rosids</taxon>
        <taxon>malvids</taxon>
        <taxon>Sapindales</taxon>
        <taxon>Sapindaceae</taxon>
        <taxon>Hippocastanoideae</taxon>
        <taxon>Acereae</taxon>
        <taxon>Acer</taxon>
    </lineage>
</organism>
<dbReference type="Pfam" id="PF00348">
    <property type="entry name" value="polyprenyl_synt"/>
    <property type="match status" value="1"/>
</dbReference>
<sequence length="88" mass="9561">MGGGDLIEIENVIKYARCIGLLFQAVDDILDMTKSSKELGKTARKDLVSDKATCPKLMGIENAKKFAGDLPSQAIQELAYFEVKKAAP</sequence>
<keyword evidence="5" id="KW-0460">Magnesium</keyword>
<dbReference type="GO" id="GO:0008299">
    <property type="term" value="P:isoprenoid biosynthetic process"/>
    <property type="evidence" value="ECO:0007669"/>
    <property type="project" value="UniProtKB-KW"/>
</dbReference>
<name>A0AAD5IA34_ACENE</name>
<evidence type="ECO:0000256" key="3">
    <source>
        <dbReference type="ARBA" id="ARBA00022679"/>
    </source>
</evidence>
<evidence type="ECO:0000256" key="2">
    <source>
        <dbReference type="ARBA" id="ARBA00006706"/>
    </source>
</evidence>
<reference evidence="7" key="1">
    <citation type="journal article" date="2022" name="Plant J.">
        <title>Strategies of tolerance reflected in two North American maple genomes.</title>
        <authorList>
            <person name="McEvoy S.L."/>
            <person name="Sezen U.U."/>
            <person name="Trouern-Trend A."/>
            <person name="McMahon S.M."/>
            <person name="Schaberg P.G."/>
            <person name="Yang J."/>
            <person name="Wegrzyn J.L."/>
            <person name="Swenson N.G."/>
        </authorList>
    </citation>
    <scope>NUCLEOTIDE SEQUENCE</scope>
    <source>
        <strain evidence="7">91603</strain>
    </source>
</reference>
<evidence type="ECO:0000256" key="4">
    <source>
        <dbReference type="ARBA" id="ARBA00022723"/>
    </source>
</evidence>
<comment type="similarity">
    <text evidence="2">Belongs to the FPP/GGPP synthase family.</text>
</comment>
<dbReference type="PANTHER" id="PTHR43281:SF1">
    <property type="entry name" value="FARNESYL DIPHOSPHATE SYNTHASE"/>
    <property type="match status" value="1"/>
</dbReference>
<dbReference type="Gene3D" id="1.10.600.10">
    <property type="entry name" value="Farnesyl Diphosphate Synthase"/>
    <property type="match status" value="1"/>
</dbReference>
<dbReference type="AlphaFoldDB" id="A0AAD5IA34"/>
<evidence type="ECO:0000256" key="6">
    <source>
        <dbReference type="ARBA" id="ARBA00023229"/>
    </source>
</evidence>
<evidence type="ECO:0000313" key="8">
    <source>
        <dbReference type="Proteomes" id="UP001064489"/>
    </source>
</evidence>
<dbReference type="InterPro" id="IPR000092">
    <property type="entry name" value="Polyprenyl_synt"/>
</dbReference>
<keyword evidence="4" id="KW-0479">Metal-binding</keyword>
<evidence type="ECO:0000256" key="1">
    <source>
        <dbReference type="ARBA" id="ARBA00001946"/>
    </source>
</evidence>
<protein>
    <recommendedName>
        <fullName evidence="9">Geranylgeranyl pyrophosphate synthase</fullName>
    </recommendedName>
</protein>
<keyword evidence="6" id="KW-0414">Isoprene biosynthesis</keyword>
<dbReference type="InterPro" id="IPR008949">
    <property type="entry name" value="Isoprenoid_synthase_dom_sf"/>
</dbReference>